<evidence type="ECO:0000256" key="2">
    <source>
        <dbReference type="ARBA" id="ARBA00009137"/>
    </source>
</evidence>
<comment type="subcellular location">
    <subcellularLocation>
        <location evidence="1">Membrane</location>
        <topology evidence="1">Multi-pass membrane protein</topology>
    </subcellularLocation>
</comment>
<dbReference type="Pfam" id="PF02386">
    <property type="entry name" value="TrkH"/>
    <property type="match status" value="1"/>
</dbReference>
<dbReference type="Proteomes" id="UP000308092">
    <property type="component" value="Unassembled WGS sequence"/>
</dbReference>
<keyword evidence="6" id="KW-0630">Potassium</keyword>
<dbReference type="GO" id="GO:0005886">
    <property type="term" value="C:plasma membrane"/>
    <property type="evidence" value="ECO:0007669"/>
    <property type="project" value="InterPro"/>
</dbReference>
<sequence>MDTSPLRLLHHYIYIVVCLLLASVIFYLPGSVSYTDSLLLASGAATQTGLNPIDLHRLHVVQQGVLWVVPMVTNVVFMHSLLVLIRLYWFRRRFRHAIRDAKALCRTQRQRLNQHLRDLVSQGAVQISRPTIPVARESEEQPLLENDAESSRKYQATTPHITFDDEHDPDSKPRHRSFSSAVSRRRSQSESGDVLHDANGSLPPLMWQASIASYSDWDEAQKEELGGIEYRALKTLLIILVGYFLAFHLLGIVLFVAWTMLSRRDDPVFSHLHVAPAWWAVFTAGSAFNDLGYTLTPDSLISFRTAAFPQLVMTFLIVVGNTGFPCMLRLIIWLLSKMSSYGSQLDEELQYLLNHPRRCFTLLFPSAETWRLAAVLLLLNAIDLIIFYSLQEIPSAPGIRFVNALFQIASTRTAGFSITALGQLHPAVQVSFMVMMYISAFPIAIAIRKTNVYEEKSLGIYHADEDTTTEGGEEENTAKPHANRGLTAHIQRQLGFDLWYVMLGFFLVAVAEGSRLQQHRDDLAFSLFPILFEIVSAYGTVGLSLGYPRTETSLCGEFSIISKLVVVAMQVRGRHRGLPHALDHAILLPVEEQGQGEWPWKRWLKRRGSNLSSFFHDSV</sequence>
<evidence type="ECO:0000256" key="8">
    <source>
        <dbReference type="ARBA" id="ARBA00023065"/>
    </source>
</evidence>
<dbReference type="GO" id="GO:0030007">
    <property type="term" value="P:intracellular potassium ion homeostasis"/>
    <property type="evidence" value="ECO:0007669"/>
    <property type="project" value="InterPro"/>
</dbReference>
<name>A0A4S3JW69_9EURO</name>
<dbReference type="STRING" id="1220188.A0A4S3JW69"/>
<evidence type="ECO:0000256" key="11">
    <source>
        <dbReference type="SAM" id="Phobius"/>
    </source>
</evidence>
<feature type="transmembrane region" description="Helical" evidence="11">
    <location>
        <begin position="523"/>
        <end position="545"/>
    </location>
</feature>
<feature type="transmembrane region" description="Helical" evidence="11">
    <location>
        <begin position="427"/>
        <end position="447"/>
    </location>
</feature>
<dbReference type="InterPro" id="IPR004773">
    <property type="entry name" value="K/Na_transp_Trk1/HKT1"/>
</dbReference>
<protein>
    <recommendedName>
        <fullName evidence="14">Low affinity potassium transporter</fullName>
    </recommendedName>
</protein>
<dbReference type="VEuPathDB" id="FungiDB:EYZ11_000862"/>
<feature type="transmembrane region" description="Helical" evidence="11">
    <location>
        <begin position="494"/>
        <end position="511"/>
    </location>
</feature>
<keyword evidence="8" id="KW-0406">Ion transport</keyword>
<dbReference type="PIRSF" id="PIRSF002450">
    <property type="entry name" value="K+_transpter_TRK"/>
    <property type="match status" value="1"/>
</dbReference>
<evidence type="ECO:0000313" key="12">
    <source>
        <dbReference type="EMBL" id="THC99701.1"/>
    </source>
</evidence>
<evidence type="ECO:0000256" key="6">
    <source>
        <dbReference type="ARBA" id="ARBA00022958"/>
    </source>
</evidence>
<feature type="transmembrane region" description="Helical" evidence="11">
    <location>
        <begin position="65"/>
        <end position="89"/>
    </location>
</feature>
<keyword evidence="3" id="KW-0813">Transport</keyword>
<gene>
    <name evidence="12" type="ORF">EYZ11_000862</name>
</gene>
<keyword evidence="13" id="KW-1185">Reference proteome</keyword>
<dbReference type="InterPro" id="IPR003445">
    <property type="entry name" value="Cat_transpt"/>
</dbReference>
<evidence type="ECO:0000256" key="5">
    <source>
        <dbReference type="ARBA" id="ARBA00022692"/>
    </source>
</evidence>
<feature type="transmembrane region" description="Helical" evidence="11">
    <location>
        <begin position="12"/>
        <end position="30"/>
    </location>
</feature>
<organism evidence="12 13">
    <name type="scientific">Aspergillus tanneri</name>
    <dbReference type="NCBI Taxonomy" id="1220188"/>
    <lineage>
        <taxon>Eukaryota</taxon>
        <taxon>Fungi</taxon>
        <taxon>Dikarya</taxon>
        <taxon>Ascomycota</taxon>
        <taxon>Pezizomycotina</taxon>
        <taxon>Eurotiomycetes</taxon>
        <taxon>Eurotiomycetidae</taxon>
        <taxon>Eurotiales</taxon>
        <taxon>Aspergillaceae</taxon>
        <taxon>Aspergillus</taxon>
        <taxon>Aspergillus subgen. Circumdati</taxon>
    </lineage>
</organism>
<comment type="caution">
    <text evidence="12">The sequence shown here is derived from an EMBL/GenBank/DDBJ whole genome shotgun (WGS) entry which is preliminary data.</text>
</comment>
<evidence type="ECO:0000256" key="9">
    <source>
        <dbReference type="ARBA" id="ARBA00023136"/>
    </source>
</evidence>
<evidence type="ECO:0000256" key="3">
    <source>
        <dbReference type="ARBA" id="ARBA00022448"/>
    </source>
</evidence>
<dbReference type="EMBL" id="SOSA01000013">
    <property type="protein sequence ID" value="THC99701.1"/>
    <property type="molecule type" value="Genomic_DNA"/>
</dbReference>
<keyword evidence="7 11" id="KW-1133">Transmembrane helix</keyword>
<dbReference type="GO" id="GO:0140107">
    <property type="term" value="F:high-affinity potassium ion transmembrane transporter activity"/>
    <property type="evidence" value="ECO:0007669"/>
    <property type="project" value="TreeGrafter"/>
</dbReference>
<feature type="transmembrane region" description="Helical" evidence="11">
    <location>
        <begin position="236"/>
        <end position="257"/>
    </location>
</feature>
<keyword evidence="4" id="KW-0633">Potassium transport</keyword>
<dbReference type="PANTHER" id="PTHR31064:SF30">
    <property type="entry name" value="HIGH-AFFINITY POTASSIUM TRANSPORT PROTEIN-RELATED"/>
    <property type="match status" value="1"/>
</dbReference>
<keyword evidence="5 11" id="KW-0812">Transmembrane</keyword>
<feature type="transmembrane region" description="Helical" evidence="11">
    <location>
        <begin position="308"/>
        <end position="335"/>
    </location>
</feature>
<dbReference type="NCBIfam" id="TIGR00934">
    <property type="entry name" value="2a38euk"/>
    <property type="match status" value="1"/>
</dbReference>
<evidence type="ECO:0000256" key="10">
    <source>
        <dbReference type="SAM" id="MobiDB-lite"/>
    </source>
</evidence>
<dbReference type="InterPro" id="IPR051143">
    <property type="entry name" value="TrkH_K-transport"/>
</dbReference>
<feature type="transmembrane region" description="Helical" evidence="11">
    <location>
        <begin position="370"/>
        <end position="390"/>
    </location>
</feature>
<evidence type="ECO:0000256" key="4">
    <source>
        <dbReference type="ARBA" id="ARBA00022538"/>
    </source>
</evidence>
<keyword evidence="9 11" id="KW-0472">Membrane</keyword>
<dbReference type="InterPro" id="IPR015958">
    <property type="entry name" value="Trk1_fungi"/>
</dbReference>
<comment type="similarity">
    <text evidence="2">Belongs to the TrkH potassium transport family.</text>
</comment>
<evidence type="ECO:0000256" key="1">
    <source>
        <dbReference type="ARBA" id="ARBA00004141"/>
    </source>
</evidence>
<evidence type="ECO:0008006" key="14">
    <source>
        <dbReference type="Google" id="ProtNLM"/>
    </source>
</evidence>
<evidence type="ECO:0000313" key="13">
    <source>
        <dbReference type="Proteomes" id="UP000308092"/>
    </source>
</evidence>
<reference evidence="12 13" key="1">
    <citation type="submission" date="2019-03" db="EMBL/GenBank/DDBJ databases">
        <title>The genome sequence of a newly discovered highly antifungal drug resistant Aspergillus species, Aspergillus tanneri NIH 1004.</title>
        <authorList>
            <person name="Mounaud S."/>
            <person name="Singh I."/>
            <person name="Joardar V."/>
            <person name="Pakala S."/>
            <person name="Pakala S."/>
            <person name="Venepally P."/>
            <person name="Hoover J."/>
            <person name="Nierman W."/>
            <person name="Chung J."/>
            <person name="Losada L."/>
        </authorList>
    </citation>
    <scope>NUCLEOTIDE SEQUENCE [LARGE SCALE GENOMIC DNA]</scope>
    <source>
        <strain evidence="12 13">NIH1004</strain>
    </source>
</reference>
<dbReference type="PANTHER" id="PTHR31064">
    <property type="entry name" value="POTASSIUM TRANSPORT PROTEIN DDB_G0292412-RELATED"/>
    <property type="match status" value="1"/>
</dbReference>
<accession>A0A4S3JW69</accession>
<proteinExistence type="inferred from homology"/>
<evidence type="ECO:0000256" key="7">
    <source>
        <dbReference type="ARBA" id="ARBA00022989"/>
    </source>
</evidence>
<dbReference type="GO" id="GO:1990573">
    <property type="term" value="P:potassium ion import across plasma membrane"/>
    <property type="evidence" value="ECO:0007669"/>
    <property type="project" value="TreeGrafter"/>
</dbReference>
<feature type="region of interest" description="Disordered" evidence="10">
    <location>
        <begin position="130"/>
        <end position="195"/>
    </location>
</feature>
<dbReference type="AlphaFoldDB" id="A0A4S3JW69"/>